<name>A0A1A6G0M4_NEOLE</name>
<dbReference type="InterPro" id="IPR032675">
    <property type="entry name" value="LRR_dom_sf"/>
</dbReference>
<reference evidence="3 4" key="1">
    <citation type="submission" date="2016-06" db="EMBL/GenBank/DDBJ databases">
        <title>The Draft Genome Sequence and Annotation of the Desert Woodrat Neotoma lepida.</title>
        <authorList>
            <person name="Campbell M."/>
            <person name="Oakeson K.F."/>
            <person name="Yandell M."/>
            <person name="Halpert J.R."/>
            <person name="Dearing D."/>
        </authorList>
    </citation>
    <scope>NUCLEOTIDE SEQUENCE [LARGE SCALE GENOMIC DNA]</scope>
    <source>
        <strain evidence="3">417</strain>
        <tissue evidence="3">Liver</tissue>
    </source>
</reference>
<comment type="caution">
    <text evidence="3">The sequence shown here is derived from an EMBL/GenBank/DDBJ whole genome shotgun (WGS) entry which is preliminary data.</text>
</comment>
<keyword evidence="1" id="KW-0433">Leucine-rich repeat</keyword>
<evidence type="ECO:0000313" key="4">
    <source>
        <dbReference type="Proteomes" id="UP000092124"/>
    </source>
</evidence>
<dbReference type="OrthoDB" id="9634549at2759"/>
<dbReference type="Gene3D" id="3.80.10.10">
    <property type="entry name" value="Ribonuclease Inhibitor"/>
    <property type="match status" value="1"/>
</dbReference>
<dbReference type="GO" id="GO:0005737">
    <property type="term" value="C:cytoplasm"/>
    <property type="evidence" value="ECO:0007669"/>
    <property type="project" value="TreeGrafter"/>
</dbReference>
<dbReference type="SUPFAM" id="SSF52047">
    <property type="entry name" value="RNI-like"/>
    <property type="match status" value="1"/>
</dbReference>
<proteinExistence type="predicted"/>
<evidence type="ECO:0000313" key="3">
    <source>
        <dbReference type="EMBL" id="OBS59355.1"/>
    </source>
</evidence>
<gene>
    <name evidence="3" type="ORF">A6R68_09518</name>
</gene>
<dbReference type="InterPro" id="IPR050694">
    <property type="entry name" value="LRRC14/PRAME"/>
</dbReference>
<keyword evidence="2" id="KW-0677">Repeat</keyword>
<evidence type="ECO:0000256" key="1">
    <source>
        <dbReference type="ARBA" id="ARBA00022614"/>
    </source>
</evidence>
<dbReference type="PANTHER" id="PTHR14224:SF94">
    <property type="entry name" value="PRAME FAMILY MEMBER 12"/>
    <property type="match status" value="1"/>
</dbReference>
<dbReference type="Proteomes" id="UP000092124">
    <property type="component" value="Unassembled WGS sequence"/>
</dbReference>
<dbReference type="EMBL" id="LZPO01108158">
    <property type="protein sequence ID" value="OBS59355.1"/>
    <property type="molecule type" value="Genomic_DNA"/>
</dbReference>
<sequence>MGLVHLSTVEAIHGVLLIPVQGGLQQQTYGDTDSFGGSMAFSCLPVGALMKVHVVAVYTLEEIKEKYIARFTGEISKLSYLQHLFINGFYFSSEHMKQLFIAPWSLSIKVCEFFQSDLEHLPQCHCLFQLKHLKLLDVALFNLFPTVLQVLLKSVADTLQTLELENFRIGDSQLSALLPALSQCLQLTRVNVYNVVISMSILKDLLQCLAILSKLTEDLYQYSIECYDKEGHVLVNKFVNVCSILQDTPRAKGYPTTVSFATD</sequence>
<dbReference type="PANTHER" id="PTHR14224">
    <property type="entry name" value="SIMILAR TO PREFERENTIALLY EXPRESSED ANTIGEN IN MELANOMA-LIKE 3"/>
    <property type="match status" value="1"/>
</dbReference>
<feature type="non-terminal residue" evidence="3">
    <location>
        <position position="263"/>
    </location>
</feature>
<organism evidence="3 4">
    <name type="scientific">Neotoma lepida</name>
    <name type="common">Desert woodrat</name>
    <dbReference type="NCBI Taxonomy" id="56216"/>
    <lineage>
        <taxon>Eukaryota</taxon>
        <taxon>Metazoa</taxon>
        <taxon>Chordata</taxon>
        <taxon>Craniata</taxon>
        <taxon>Vertebrata</taxon>
        <taxon>Euteleostomi</taxon>
        <taxon>Mammalia</taxon>
        <taxon>Eutheria</taxon>
        <taxon>Euarchontoglires</taxon>
        <taxon>Glires</taxon>
        <taxon>Rodentia</taxon>
        <taxon>Myomorpha</taxon>
        <taxon>Muroidea</taxon>
        <taxon>Cricetidae</taxon>
        <taxon>Neotominae</taxon>
        <taxon>Neotoma</taxon>
    </lineage>
</organism>
<protein>
    <submittedName>
        <fullName evidence="3">Uncharacterized protein</fullName>
    </submittedName>
</protein>
<keyword evidence="4" id="KW-1185">Reference proteome</keyword>
<evidence type="ECO:0000256" key="2">
    <source>
        <dbReference type="ARBA" id="ARBA00022737"/>
    </source>
</evidence>
<dbReference type="AlphaFoldDB" id="A0A1A6G0M4"/>
<accession>A0A1A6G0M4</accession>